<gene>
    <name evidence="7" type="ORF">BASA50_003257</name>
</gene>
<dbReference type="Pfam" id="PF26015">
    <property type="entry name" value="Ig_NPH4_3rd"/>
    <property type="match status" value="1"/>
</dbReference>
<feature type="region of interest" description="Disordered" evidence="1">
    <location>
        <begin position="885"/>
        <end position="922"/>
    </location>
</feature>
<feature type="compositionally biased region" description="Polar residues" evidence="1">
    <location>
        <begin position="725"/>
        <end position="742"/>
    </location>
</feature>
<dbReference type="InterPro" id="IPR058687">
    <property type="entry name" value="Ig_NPHP4_1st"/>
</dbReference>
<dbReference type="Pfam" id="PF26186">
    <property type="entry name" value="NPHP4_C2_3rd"/>
    <property type="match status" value="2"/>
</dbReference>
<feature type="domain" description="NPHP4 Ig-like" evidence="6">
    <location>
        <begin position="1259"/>
        <end position="1412"/>
    </location>
</feature>
<feature type="compositionally biased region" description="Low complexity" evidence="1">
    <location>
        <begin position="1"/>
        <end position="20"/>
    </location>
</feature>
<reference evidence="7 8" key="1">
    <citation type="submission" date="2021-02" db="EMBL/GenBank/DDBJ databases">
        <title>Variation within the Batrachochytrium salamandrivorans European outbreak.</title>
        <authorList>
            <person name="Kelly M."/>
            <person name="Pasmans F."/>
            <person name="Shea T.P."/>
            <person name="Munoz J.F."/>
            <person name="Carranza S."/>
            <person name="Cuomo C.A."/>
            <person name="Martel A."/>
        </authorList>
    </citation>
    <scope>NUCLEOTIDE SEQUENCE [LARGE SCALE GENOMIC DNA]</scope>
    <source>
        <strain evidence="7 8">AMFP18/2</strain>
    </source>
</reference>
<dbReference type="InterPro" id="IPR029775">
    <property type="entry name" value="NPHP4"/>
</dbReference>
<evidence type="ECO:0000256" key="1">
    <source>
        <dbReference type="SAM" id="MobiDB-lite"/>
    </source>
</evidence>
<dbReference type="InterPro" id="IPR058688">
    <property type="entry name" value="Ig_NPHP4_2nd"/>
</dbReference>
<feature type="compositionally biased region" description="Polar residues" evidence="1">
    <location>
        <begin position="35"/>
        <end position="45"/>
    </location>
</feature>
<feature type="domain" description="NPHP4 C2-like" evidence="3">
    <location>
        <begin position="935"/>
        <end position="1054"/>
    </location>
</feature>
<organism evidence="7 8">
    <name type="scientific">Batrachochytrium salamandrivorans</name>
    <dbReference type="NCBI Taxonomy" id="1357716"/>
    <lineage>
        <taxon>Eukaryota</taxon>
        <taxon>Fungi</taxon>
        <taxon>Fungi incertae sedis</taxon>
        <taxon>Chytridiomycota</taxon>
        <taxon>Chytridiomycota incertae sedis</taxon>
        <taxon>Chytridiomycetes</taxon>
        <taxon>Rhizophydiales</taxon>
        <taxon>Rhizophydiales incertae sedis</taxon>
        <taxon>Batrachochytrium</taxon>
    </lineage>
</organism>
<keyword evidence="8" id="KW-1185">Reference proteome</keyword>
<feature type="compositionally biased region" description="Polar residues" evidence="1">
    <location>
        <begin position="912"/>
        <end position="922"/>
    </location>
</feature>
<dbReference type="Proteomes" id="UP001648503">
    <property type="component" value="Unassembled WGS sequence"/>
</dbReference>
<dbReference type="InterPro" id="IPR058685">
    <property type="entry name" value="Ig_NPHP4_4th"/>
</dbReference>
<accession>A0ABQ8FJ59</accession>
<feature type="region of interest" description="Disordered" evidence="1">
    <location>
        <begin position="1046"/>
        <end position="1073"/>
    </location>
</feature>
<dbReference type="PANTHER" id="PTHR31043:SF3">
    <property type="entry name" value="NEPHROCYSTIN-4"/>
    <property type="match status" value="1"/>
</dbReference>
<evidence type="ECO:0000313" key="8">
    <source>
        <dbReference type="Proteomes" id="UP001648503"/>
    </source>
</evidence>
<evidence type="ECO:0000259" key="6">
    <source>
        <dbReference type="Pfam" id="PF26190"/>
    </source>
</evidence>
<proteinExistence type="predicted"/>
<dbReference type="Pfam" id="PF26187">
    <property type="entry name" value="Ig_NPHP4_4th"/>
    <property type="match status" value="1"/>
</dbReference>
<dbReference type="EMBL" id="JAFCIX010000079">
    <property type="protein sequence ID" value="KAH6599048.1"/>
    <property type="molecule type" value="Genomic_DNA"/>
</dbReference>
<feature type="domain" description="NPHP4 Ig-like" evidence="5">
    <location>
        <begin position="1420"/>
        <end position="1522"/>
    </location>
</feature>
<dbReference type="Pfam" id="PF26190">
    <property type="entry name" value="Ig_NPHP4_1st"/>
    <property type="match status" value="1"/>
</dbReference>
<dbReference type="InterPro" id="IPR058686">
    <property type="entry name" value="Ig_NPHP4_3rd"/>
</dbReference>
<evidence type="ECO:0000259" key="4">
    <source>
        <dbReference type="Pfam" id="PF26187"/>
    </source>
</evidence>
<dbReference type="PANTHER" id="PTHR31043">
    <property type="entry name" value="NEPHROCYSTIN-4"/>
    <property type="match status" value="1"/>
</dbReference>
<evidence type="ECO:0008006" key="9">
    <source>
        <dbReference type="Google" id="ProtNLM"/>
    </source>
</evidence>
<feature type="domain" description="NPHP4 C2-like" evidence="3">
    <location>
        <begin position="783"/>
        <end position="875"/>
    </location>
</feature>
<evidence type="ECO:0000313" key="7">
    <source>
        <dbReference type="EMBL" id="KAH6599048.1"/>
    </source>
</evidence>
<feature type="region of interest" description="Disordered" evidence="1">
    <location>
        <begin position="725"/>
        <end position="745"/>
    </location>
</feature>
<name>A0ABQ8FJ59_9FUNG</name>
<feature type="region of interest" description="Disordered" evidence="1">
    <location>
        <begin position="1"/>
        <end position="49"/>
    </location>
</feature>
<sequence length="1718" mass="191968">MVSISSPSRASQHSSSSSRSFNRRKSVPVHHGSTSRHSPQPSSARYEQPVAPAASLVTTNLPIMNSSACAIASITTSQPWLEKLQANSRSVPFHECRNLHPLPKHHLPPVSKASLMTTGATVYTQGQASSLRSISRPQSSTQSDILYPYQLALSSIENLPLPQGVVQLTLASRPLTCELQVRATLFDTELGRFFGKTWISPVPTHVHLNKDRHAQSSSRLGLANLKKRKADLGLKSQAESEITHDIDLESSQDDTSSNSDEIYLATHRVTVKLSEICLYFHTPVKSPHVVVVIEFVFLVKNALSTQEQAGSSDTPSNENPISISAGWTIIYPFNVAKKRHKYFKSMASEPLPIFSGSPRILLSIFNQLYTATSGYPGLLPLLGASFAYRFLTRPDLRSVGKFWKENVFVAPGNHIPGIKRISLRGISAYPLETGRISRISISVYPSLDKYESKLLDRISKIQFDNHPTSLTPDDDGNLPSPTIIERRLHVGFHNTCTFIGQPTVITLKPTTSDYKIKQLGFMGTVELDTYVPDDPMVAVVFIMEYKVSLTVNVPEIKKRTGLSRIISKLASSDANMAEPAQLTEDIDKFAVAGWCAYSPYQDTLYGDHDIYLETQNTLNPSGALIFTSKNVDYNEESEFREELVSEDEKGHRAWPLKLSFKFNTPMDNPKPLAVSLPKIPIDDVLCATPSEPIKVPDEPLLKSECVIIPTVDPDIEKDTLSNLESATTKLSAPQPQEESPNTDNDEELVAIDTFNPLLYDAHTLSPLSKKSSSDSPFSRIERARLHNFGFEMILDDDHQPPTEIKTSGIGVHHIITNLQIEEKDPLYNDITILFQGLSFSQDAFHHLNGRFPKSVYFSFQFFTFPYTTLEKLHVYTGPLPAKKNFHGSINGESQSHRVPHNSSREAQGGGQRSQAPHASNPSFGNSVFDSSNSCMQEHIWPGILYRYDQDGSPIFDHPPGATANFKVDTRHEPFSLGSRMGPNAIANYLSKASLFIDVWDGDTLLHLGSGCAKLNLALRQGRPSIYYEDNVDIIWNDFADENKTAVSQRTSPSNVGLTTTQLGNPSGHTNGTSSIKTATLHIRITNIGRKNALCSDENHLKSDTILDNRKSYETILVHDYHHHIKHRQKTFHEAKRLQDVDHELNQILTHARDERAARCQGTTSTHCSVNSVGKTEYSPTALSRSQRLVQHTADILRGLTIGPSQLLQSTEEAITNNLPLGSYKLSREERDCDLDTIDTFRERRRKEATQEMLRREITTFHSIDVAFSQAIYFEFEFTNPYSTSHTFRLSWLDQELRVVVDTQEWRFHRKVHGMAMRVDGNLVRMGQDGVTAELFLEGDETVSIPFIFQSFLGGPTSPVEGTTTTEDKDVQRIGGSESLHSPGIDARSINILVLNSCDQPAAILALSVHPRPYSVDRVIRLFRGEDDMIRKVLRFPLSKTPLVGRNGSAAIFDSAHPTQVYVRSNTSDAICTLGNTSSDSATKEVIFKYRVGPAPETKIVYILFYTDPFHTLLHEVWRVFVHSLYRFDMNAVLCQTSSASLVLRGTGMSRSVMCYSSLPQEITIDTRGPFMLNANALNEVILLARPQDTRTKESIMNVVDANSGFLVSSWLIVSHCDLPEVTKTFELTLPRDKQTSKRVSYTSPFFQRKCLYLRTDSPHLIQFKEPVLDLEPGGSQFICMKFLPGHMLARADILVFLNDEVDTMEECLALKIRYVQSS</sequence>
<feature type="domain" description="NPHP4 Ig-like" evidence="4">
    <location>
        <begin position="1623"/>
        <end position="1714"/>
    </location>
</feature>
<feature type="domain" description="NPHP4 Ig-like" evidence="2">
    <location>
        <begin position="1535"/>
        <end position="1617"/>
    </location>
</feature>
<evidence type="ECO:0000259" key="5">
    <source>
        <dbReference type="Pfam" id="PF26189"/>
    </source>
</evidence>
<dbReference type="Pfam" id="PF26189">
    <property type="entry name" value="Ig_NPHP4_2nd"/>
    <property type="match status" value="1"/>
</dbReference>
<protein>
    <recommendedName>
        <fullName evidence="9">Nephrocystin-4</fullName>
    </recommendedName>
</protein>
<evidence type="ECO:0000259" key="2">
    <source>
        <dbReference type="Pfam" id="PF26015"/>
    </source>
</evidence>
<evidence type="ECO:0000259" key="3">
    <source>
        <dbReference type="Pfam" id="PF26186"/>
    </source>
</evidence>
<dbReference type="InterPro" id="IPR058765">
    <property type="entry name" value="NPHP4_C2-like"/>
</dbReference>
<comment type="caution">
    <text evidence="7">The sequence shown here is derived from an EMBL/GenBank/DDBJ whole genome shotgun (WGS) entry which is preliminary data.</text>
</comment>